<protein>
    <recommendedName>
        <fullName evidence="3">DUF1963 domain-containing protein</fullName>
    </recommendedName>
</protein>
<comment type="caution">
    <text evidence="1">The sequence shown here is derived from an EMBL/GenBank/DDBJ whole genome shotgun (WGS) entry which is preliminary data.</text>
</comment>
<dbReference type="EMBL" id="JARRAG010000001">
    <property type="protein sequence ID" value="MDG3002714.1"/>
    <property type="molecule type" value="Genomic_DNA"/>
</dbReference>
<accession>A0ABT6F5B8</accession>
<dbReference type="Proteomes" id="UP001216907">
    <property type="component" value="Unassembled WGS sequence"/>
</dbReference>
<proteinExistence type="predicted"/>
<reference evidence="1 2" key="1">
    <citation type="submission" date="2023-03" db="EMBL/GenBank/DDBJ databases">
        <title>Paludisphaera mucosa sp. nov. a novel planctomycete from northern fen.</title>
        <authorList>
            <person name="Ivanova A."/>
        </authorList>
    </citation>
    <scope>NUCLEOTIDE SEQUENCE [LARGE SCALE GENOMIC DNA]</scope>
    <source>
        <strain evidence="1 2">Pla2</strain>
    </source>
</reference>
<organism evidence="1 2">
    <name type="scientific">Paludisphaera mucosa</name>
    <dbReference type="NCBI Taxonomy" id="3030827"/>
    <lineage>
        <taxon>Bacteria</taxon>
        <taxon>Pseudomonadati</taxon>
        <taxon>Planctomycetota</taxon>
        <taxon>Planctomycetia</taxon>
        <taxon>Isosphaerales</taxon>
        <taxon>Isosphaeraceae</taxon>
        <taxon>Paludisphaera</taxon>
    </lineage>
</organism>
<name>A0ABT6F5B8_9BACT</name>
<gene>
    <name evidence="1" type="ORF">PZE19_02845</name>
</gene>
<evidence type="ECO:0000313" key="1">
    <source>
        <dbReference type="EMBL" id="MDG3002714.1"/>
    </source>
</evidence>
<sequence length="433" mass="47323">MADSEATRRLGAILRALEEQGVRAAPVEEAVELGRSSPEAVFDLAAAVVDRFPDGGTFLDAALGYLPDDRWDGLVGLALDALDRDGENEAADAVIAHAGLQALPSLHGQLDRLFRLRPNAGTNYENWPWRESGDRDVEPQVRRIEDPGLADELRQKAWRILLETRSPGAVARALALANRVHPVVAGFGPEAGVEACLRQAGLTRDGAGIRRLAPDGLFHVVFPGGFFEQPRPPWLARVHPTWTLEPSPEFPPMRFGGRADGECPLCRGRLHRLIDLDPVPSDLGVTGLGRLEIATCLPCLGWELAPLFYHHAENGHAVGVAYHGPTIIPQFPAEALRESEVRLAVTPGRWRWQDWGLSNSRENLTRIGGEPGWIQDAEHPDCPTCGRVMGHLMQLDSDLPTGEGGEWLWGSGGIGFVSWCDRCKVSGHLWQCT</sequence>
<evidence type="ECO:0008006" key="3">
    <source>
        <dbReference type="Google" id="ProtNLM"/>
    </source>
</evidence>
<dbReference type="RefSeq" id="WP_277859078.1">
    <property type="nucleotide sequence ID" value="NZ_JARRAG010000001.1"/>
</dbReference>
<keyword evidence="2" id="KW-1185">Reference proteome</keyword>
<evidence type="ECO:0000313" key="2">
    <source>
        <dbReference type="Proteomes" id="UP001216907"/>
    </source>
</evidence>